<evidence type="ECO:0000256" key="5">
    <source>
        <dbReference type="ARBA" id="ARBA00048142"/>
    </source>
</evidence>
<keyword evidence="4" id="KW-0520">NAD</keyword>
<dbReference type="Proteomes" id="UP001324634">
    <property type="component" value="Chromosome"/>
</dbReference>
<feature type="domain" description="Proline dehydrogenase" evidence="8">
    <location>
        <begin position="293"/>
        <end position="587"/>
    </location>
</feature>
<proteinExistence type="predicted"/>
<dbReference type="Gene3D" id="3.40.309.10">
    <property type="entry name" value="Aldehyde Dehydrogenase, Chain A, domain 2"/>
    <property type="match status" value="1"/>
</dbReference>
<dbReference type="SUPFAM" id="SSF51730">
    <property type="entry name" value="FAD-linked oxidoreductase"/>
    <property type="match status" value="1"/>
</dbReference>
<evidence type="ECO:0000256" key="2">
    <source>
        <dbReference type="ARBA" id="ARBA00012884"/>
    </source>
</evidence>
<dbReference type="InterPro" id="IPR029041">
    <property type="entry name" value="FAD-linked_oxidoreductase-like"/>
</dbReference>
<organism evidence="9 10">
    <name type="scientific">Peredibacter starrii</name>
    <dbReference type="NCBI Taxonomy" id="28202"/>
    <lineage>
        <taxon>Bacteria</taxon>
        <taxon>Pseudomonadati</taxon>
        <taxon>Bdellovibrionota</taxon>
        <taxon>Bacteriovoracia</taxon>
        <taxon>Bacteriovoracales</taxon>
        <taxon>Bacteriovoracaceae</taxon>
        <taxon>Peredibacter</taxon>
    </lineage>
</organism>
<keyword evidence="6" id="KW-0175">Coiled coil</keyword>
<dbReference type="GO" id="GO:0004657">
    <property type="term" value="F:proline dehydrogenase activity"/>
    <property type="evidence" value="ECO:0007669"/>
    <property type="project" value="UniProtKB-ARBA"/>
</dbReference>
<dbReference type="GO" id="GO:0010133">
    <property type="term" value="P:L-proline catabolic process to L-glutamate"/>
    <property type="evidence" value="ECO:0007669"/>
    <property type="project" value="TreeGrafter"/>
</dbReference>
<dbReference type="EMBL" id="CP139487">
    <property type="protein sequence ID" value="WPU63400.1"/>
    <property type="molecule type" value="Genomic_DNA"/>
</dbReference>
<evidence type="ECO:0000259" key="7">
    <source>
        <dbReference type="Pfam" id="PF00171"/>
    </source>
</evidence>
<evidence type="ECO:0000313" key="10">
    <source>
        <dbReference type="Proteomes" id="UP001324634"/>
    </source>
</evidence>
<dbReference type="Pfam" id="PF00171">
    <property type="entry name" value="Aldedh"/>
    <property type="match status" value="1"/>
</dbReference>
<dbReference type="PANTHER" id="PTHR42862">
    <property type="entry name" value="DELTA-1-PYRROLINE-5-CARBOXYLATE DEHYDROGENASE 1, ISOFORM A-RELATED"/>
    <property type="match status" value="1"/>
</dbReference>
<keyword evidence="3" id="KW-0560">Oxidoreductase</keyword>
<dbReference type="Pfam" id="PF01619">
    <property type="entry name" value="Pro_dh"/>
    <property type="match status" value="1"/>
</dbReference>
<comment type="pathway">
    <text evidence="1">Amino-acid degradation; L-proline degradation into L-glutamate; L-glutamate from L-proline: step 2/2.</text>
</comment>
<accession>A0AAX4HJL1</accession>
<evidence type="ECO:0000256" key="1">
    <source>
        <dbReference type="ARBA" id="ARBA00004786"/>
    </source>
</evidence>
<keyword evidence="10" id="KW-1185">Reference proteome</keyword>
<dbReference type="InterPro" id="IPR002872">
    <property type="entry name" value="Proline_DH_dom"/>
</dbReference>
<comment type="catalytic activity">
    <reaction evidence="5">
        <text>L-glutamate 5-semialdehyde + NAD(+) + H2O = L-glutamate + NADH + 2 H(+)</text>
        <dbReference type="Rhea" id="RHEA:30235"/>
        <dbReference type="ChEBI" id="CHEBI:15377"/>
        <dbReference type="ChEBI" id="CHEBI:15378"/>
        <dbReference type="ChEBI" id="CHEBI:29985"/>
        <dbReference type="ChEBI" id="CHEBI:57540"/>
        <dbReference type="ChEBI" id="CHEBI:57945"/>
        <dbReference type="ChEBI" id="CHEBI:58066"/>
        <dbReference type="EC" id="1.2.1.88"/>
    </reaction>
</comment>
<reference evidence="9 10" key="1">
    <citation type="submission" date="2023-11" db="EMBL/GenBank/DDBJ databases">
        <title>Peredibacter starrii A3.12.</title>
        <authorList>
            <person name="Mitchell R.J."/>
        </authorList>
    </citation>
    <scope>NUCLEOTIDE SEQUENCE [LARGE SCALE GENOMIC DNA]</scope>
    <source>
        <strain evidence="9 10">A3.12</strain>
    </source>
</reference>
<dbReference type="InterPro" id="IPR015590">
    <property type="entry name" value="Aldehyde_DH_dom"/>
</dbReference>
<dbReference type="EC" id="1.2.1.88" evidence="2"/>
<dbReference type="PROSITE" id="PS00070">
    <property type="entry name" value="ALDEHYDE_DEHYDR_CYS"/>
    <property type="match status" value="1"/>
</dbReference>
<gene>
    <name evidence="9" type="ORF">SOO65_11950</name>
</gene>
<dbReference type="Gene3D" id="3.20.20.220">
    <property type="match status" value="1"/>
</dbReference>
<dbReference type="GO" id="GO:0003842">
    <property type="term" value="F:L-glutamate gamma-semialdehyde dehydrogenase activity"/>
    <property type="evidence" value="ECO:0007669"/>
    <property type="project" value="UniProtKB-EC"/>
</dbReference>
<dbReference type="Gene3D" id="3.40.605.10">
    <property type="entry name" value="Aldehyde Dehydrogenase, Chain A, domain 1"/>
    <property type="match status" value="1"/>
</dbReference>
<evidence type="ECO:0000256" key="6">
    <source>
        <dbReference type="SAM" id="Coils"/>
    </source>
</evidence>
<name>A0AAX4HJL1_9BACT</name>
<evidence type="ECO:0000313" key="9">
    <source>
        <dbReference type="EMBL" id="WPU63400.1"/>
    </source>
</evidence>
<dbReference type="GO" id="GO:0009898">
    <property type="term" value="C:cytoplasmic side of plasma membrane"/>
    <property type="evidence" value="ECO:0007669"/>
    <property type="project" value="TreeGrafter"/>
</dbReference>
<evidence type="ECO:0000256" key="4">
    <source>
        <dbReference type="ARBA" id="ARBA00023027"/>
    </source>
</evidence>
<protein>
    <recommendedName>
        <fullName evidence="2">L-glutamate gamma-semialdehyde dehydrogenase</fullName>
        <ecNumber evidence="2">1.2.1.88</ecNumber>
    </recommendedName>
</protein>
<sequence length="1384" mass="155741">MNLKGVPVVKKRVVGQWQIAFYEEFDSVLFPGGNLHHEVEVLISFVTKKGFGSGFRREVVINAFPFLCAVRPEEKSIYIGTRRLSRELALLKLHEVNPVLIDQDIEKLFFALKEHIEKISTISPTNFPSEIEWVSVENNLPQYWNKEQWQDVDDEAKVILKQLVKKVGDYRSSSFEKVSDYGLTLTAQYDLIRVHLLKFLAVLPSLDHDKHGTEVKRNLLESLRRLGEDSRAISMEKKRGTRQLPLYLTLLFGAAFHIAQMLPANILAAVVRYMVRMMAKRFIAGESINTSHATLRDLRETNREATLDQLGELVVSAKEADEYFEKVLQLIHGLKQHVPKGEKNKAGILKAHVSIKVSALSHDFRPQAFEATYAKVAPRLRRILQEAEREEVFIQVDAEHYHYRDLVLAIYEKVLLETPELKNYDQTGIVVQAYLRDGSKHLNDVIELAKKRKLPMRIRLVKGAYWDAETIEGEAHQFTPPQFLNKEESDLHFRQLCYIALKNHEHIHLALASHNLQDHAFVESLRNLRFPQAPVIEHQCLHMTYEALSHGLAKMGWPTRNYMPIGNLLVGMAYLVRRIMENSSQVGVLSIMRSHQKASGLISPVEVHNTKKKAHTLQFDSFITQLKSDFAPARPLRLFIKDEREALEKSINELTAKIAANQDAWKNSSETKVISSSRPDLVIGTYKANTNSEAIKTVEEAEAALMNNWWSKQSLALYRVSVLLKAADIMLLKRNSLSALMMYEAGKTMTEALADVDEAIDFINFYARQEISLQLSHQKLTNRGVITVIAPWNFPLAIPCGMTVAPLVAGNAVILKPAEQTPLIAIELYNILIEAGVPKEILYLIQGDGEVVGAPLVTHPKTAGIVFTGSKGVGQWIYRHAGQETIQHYYHQIPMQKKVITEMGGKNAIIVTNNCELDETISGILYAAFGHSGQKCSAASRVIVHKEVKDALVARLMQAIRDLKVGEALDPSTSVNPLITREDQERVKKAIEEAKDEAIRSQGKILIDRSFEKLPGFCVGPALFELPAFQARKKDSWAQKEIFGPVIHITEYESMIEAVELFNGTEYALTGGIYSQSQDDIDFLIRFLRAGNLYVNRPNTGARVAIEPFGGFKLSGTGPKAGGTDYVKEFHFILSAQDTQPHEGKWAPDSGYALMTPRPSLISTAGRVSRFEHFANSFVDQYELFMGTVNEKEKAQLLGFITWVKGNLGEYLNGHHLNFVIPGQLSYNDKSIIKDSGLFVTVSARPSLKSIHYLFGALALGCGVSIACLTEESYKTWKGILDLAWKAGFSKTNIDITFMSQTTLADLLKEPHYSFIYAGHYVQYRDLLYKGVLEGKSLSETMRLILSEVDGVSLEPSQVLDQFVWTRSLAINTMRHGAPLELNA</sequence>
<dbReference type="InterPro" id="IPR016161">
    <property type="entry name" value="Ald_DH/histidinol_DH"/>
</dbReference>
<dbReference type="SUPFAM" id="SSF53720">
    <property type="entry name" value="ALDH-like"/>
    <property type="match status" value="1"/>
</dbReference>
<dbReference type="InterPro" id="IPR016163">
    <property type="entry name" value="Ald_DH_C"/>
</dbReference>
<dbReference type="InterPro" id="IPR016160">
    <property type="entry name" value="Ald_DH_CS_CYS"/>
</dbReference>
<dbReference type="PANTHER" id="PTHR42862:SF1">
    <property type="entry name" value="DELTA-1-PYRROLINE-5-CARBOXYLATE DEHYDROGENASE 2, ISOFORM A-RELATED"/>
    <property type="match status" value="1"/>
</dbReference>
<dbReference type="KEGG" id="psti:SOO65_11950"/>
<dbReference type="InterPro" id="IPR050485">
    <property type="entry name" value="Proline_metab_enzyme"/>
</dbReference>
<dbReference type="RefSeq" id="WP_321390040.1">
    <property type="nucleotide sequence ID" value="NZ_CP139487.1"/>
</dbReference>
<evidence type="ECO:0000256" key="3">
    <source>
        <dbReference type="ARBA" id="ARBA00023002"/>
    </source>
</evidence>
<evidence type="ECO:0000259" key="8">
    <source>
        <dbReference type="Pfam" id="PF01619"/>
    </source>
</evidence>
<feature type="coiled-coil region" evidence="6">
    <location>
        <begin position="637"/>
        <end position="664"/>
    </location>
</feature>
<dbReference type="InterPro" id="IPR016162">
    <property type="entry name" value="Ald_DH_N"/>
</dbReference>
<feature type="domain" description="Aldehyde dehydrogenase" evidence="7">
    <location>
        <begin position="670"/>
        <end position="1130"/>
    </location>
</feature>